<protein>
    <recommendedName>
        <fullName evidence="3">LysM domain-containing protein</fullName>
    </recommendedName>
</protein>
<organism evidence="1 2">
    <name type="scientific">Magnetospirillum fulvum</name>
    <name type="common">Rhodospirillum fulvum</name>
    <dbReference type="NCBI Taxonomy" id="1082"/>
    <lineage>
        <taxon>Bacteria</taxon>
        <taxon>Pseudomonadati</taxon>
        <taxon>Pseudomonadota</taxon>
        <taxon>Alphaproteobacteria</taxon>
        <taxon>Rhodospirillales</taxon>
        <taxon>Rhodospirillaceae</taxon>
        <taxon>Magnetospirillum</taxon>
    </lineage>
</organism>
<evidence type="ECO:0008006" key="3">
    <source>
        <dbReference type="Google" id="ProtNLM"/>
    </source>
</evidence>
<dbReference type="EMBL" id="FNWO01000008">
    <property type="protein sequence ID" value="SEH40162.1"/>
    <property type="molecule type" value="Genomic_DNA"/>
</dbReference>
<dbReference type="OrthoDB" id="8248741at2"/>
<name>A0A1H6I0Y8_MAGFU</name>
<proteinExistence type="predicted"/>
<sequence length="2522" mass="265312">MSLDTLYSAFVQAATQGTISATILPLMGKLVATLGVTELALTEGRAERLANSAKLTGATVWANGTGWTLGLTGSQDDQGRDVLTLVLLARTERGFVSFGMLVPDLPSSRVPAPDMNGVLMLGPSVLSDLGPDQATVTAIAADDSTAEAAAPSLGGTLVLTGTSLARYAEVLGTSRLALTGGFDPRPTATTGAKIALSARSTTAATDWPKMNLQALSLGFTTGYADIYSVDFVPQPLSAVLLVLEVSVRTGREHQIEVSAPLLQPVPLWDISGEIAPPLTLSDGIVALMGLFPGARSDMFTLPPGVAALDAFGLSQVRFGIETDGDSPLPTAMSYTGVTVVSTTPWDVPIPFIRIEEVGASWLVNWDKLKSRWSGSLFGTLRFGAKGGDGDVPPEQQITDESGNPVYLDVTVSLPDLSIEAATRNPFELNLSKAMAVFFPGTQPEIGPSLVVDKITIGASIPGKTLGATLSAHGDWTITINLVSFTLDTVAFEVTVAPAKIWGGLAGLVGVFVNGERKAVLSAGAYYPGDGSWTVEGGLAAGSLDLVEFSLAFLGQTAPSWLPALELTRLWAFYSTGPGHPYSASGALALRWDPEVLGIKLSLVAEADIRYRRKIEGRSARAARDVLLVKSLETHRPDLHRFLRSEIGADATPTMVYEGTVKGRFELNNLIVTVGLSVLSEEMTWLFRLQLDRASLEARTAYTGTGDKRHQVLTVEMENVSLGTMIESLAALANPNANYRLEAPWSVLNSISLSRFTLVIDPTEQAVTLSYVIDLDLGFVAIKTVGIRYDRKTGEPQVNIEITGTFLGKDYGREPGMTPLAWDALNDSPPAIPGQGNALVTLRYLGFGQHVTLDGLTRPDSLAEIVKLMRAQLQPIDDVARNPLDQPSGNQLHFDESSQWLIGLDVTVMGTVSVKLALHDPDLYGVLIALAGPEAGTLAGFSFELLYKKVTDDIGVFHARLQVPDMFRQIDFGVVSITLGIITVDIFTNGNFKVDLGFPHARDFSVSFGLSYGPFLGKGGIYFGLLNGATSTRVPAITNGTFSPVLELGLGLAVGVGREFRKGPLSAGLYLQVEVIFEGVLAWFNPDDTARSKAMYFSLQGTAALVGKVYGKVDFKVISVDVGFEAYASVMLAMAAYRPVLIEMSVGVRVHASVKVLFVRISFSFETSLDVSFTIGSARTTPWVLAADQSGRTLAARATTLAQARRPGRDLGPVPHANASRMIGAARRRRPADLARITRPLTLARLGTAEAHGLRHPLALHRATFADAGIGTTLSDPCGESVYRLSFSPDAKVFADGAVRSLDVRILPGFTIASIPVSWPGGATATAADSPAYRVVMMLTIDGPAPIAAASLDAARSGAFTPTARATTTDETPFAILAEALFRWAVSAIGLDPQSAILTAGDLAELAAQMDCPQTFAQGFDFATLSGFFGNNLSIRLSGIPSGDDPTLVSGVAFPMPPVLGWTSPDLPTPENSRDFAVWQPVDDAYAARIAAYYRTLSPRPGGDGDAGNAGGGIHDGESLASVIFRDYALLIAKAMVQAAETLFASFPYDIDETSTLAAIAASFPTVTVQYAVHLGDTIAQVAETYGYAPVELLALNPGLEAQLIAAVPGTAIPVVLGVTPESIAAANPERRLTEGKSIGAAALETQIQSGETATALCARLGADVAIWLGSAAALDRREITRAEAQLAVPSWSYSNPTALTLTQVAALLYVRVNAGSAALALVPETSWYAEAITRLNGGMIGADGVLPASIALPPAYDVLTGPVTWTRLTGDTLALLAAVTSLWQNPEADPAFVPWLAAFEAANPGYRGGAVRCPAATTALLPVETLRALSARLLLVTDPTAATATPSAAFVPLIASADILAPLAAVTVTDCTLTIAADQTLRQFATTYDLSIETVGRIGADIAGLIAPDPAQPLAVPTLAAIGLAALMPRLTADTPIRDVAGQVSRFMLHGQRLPVPDATDDSLGGLFDLVGQQVTGPAPNPSLPGTTPRLTVTVTETVATPWIALVETEVIAPEGGPERLAARIPDFAARNPAAATGRLRPGMIVETADLTALSVVVTEAMLEAGYPAATLAPILPQPLAALPLWEDVPVRHGLAQQVIWQVATRPDLPILGGSDGAPAIGMPSVWPFSSALAALAAAADSLPWQLYRTDPERGPTAPSIPVERFAWATTIEIRLKRIPGRPHTAEMIGADTANRQTLLEMWRYLETNRDSDGADLFFAALLSPAAGLAGIATDADSTYLVRTNLTTETRSGNQPSRRARTLAVRETPPSGPYFAPMSNPLGFLTLLWEASVVGGGGYWLELRDADGNGFDDAIWSGDGNAVITLISVLESQSKAEAERRLHPFNNAALIGDPVDMASTALFVAAPDDRDLIRRATVMPGNVGFTFGLANPPDDGDDPALMARRLYSLAGYRLQGSPRFAASHEGQPVAAQVDSGKAARAMRMAAPLRDAESDDDSQTVTQVIPIHRFAKTASVPSVAGLPPAADDPYAGISTANATAAPVATVALGFNDIFGNSTAGGAS</sequence>
<evidence type="ECO:0000313" key="2">
    <source>
        <dbReference type="Proteomes" id="UP000182983"/>
    </source>
</evidence>
<gene>
    <name evidence="1" type="ORF">SAMN04244559_02115</name>
</gene>
<evidence type="ECO:0000313" key="1">
    <source>
        <dbReference type="EMBL" id="SEH40162.1"/>
    </source>
</evidence>
<reference evidence="2" key="1">
    <citation type="submission" date="2016-10" db="EMBL/GenBank/DDBJ databases">
        <authorList>
            <person name="Varghese N."/>
            <person name="Submissions S."/>
        </authorList>
    </citation>
    <scope>NUCLEOTIDE SEQUENCE [LARGE SCALE GENOMIC DNA]</scope>
    <source>
        <strain evidence="2">DSM 13234</strain>
    </source>
</reference>
<keyword evidence="2" id="KW-1185">Reference proteome</keyword>
<accession>A0A1H6I0Y8</accession>
<dbReference type="Proteomes" id="UP000182983">
    <property type="component" value="Unassembled WGS sequence"/>
</dbReference>
<dbReference type="RefSeq" id="WP_074768340.1">
    <property type="nucleotide sequence ID" value="NZ_FNWO01000008.1"/>
</dbReference>